<keyword evidence="1" id="KW-0732">Signal</keyword>
<dbReference type="Proteomes" id="UP001597100">
    <property type="component" value="Unassembled WGS sequence"/>
</dbReference>
<feature type="domain" description="DUF4382" evidence="2">
    <location>
        <begin position="32"/>
        <end position="183"/>
    </location>
</feature>
<feature type="chain" id="PRO_5046361274" evidence="1">
    <location>
        <begin position="21"/>
        <end position="283"/>
    </location>
</feature>
<dbReference type="Pfam" id="PF13620">
    <property type="entry name" value="CarboxypepD_reg"/>
    <property type="match status" value="1"/>
</dbReference>
<dbReference type="EMBL" id="JBHTJP010000035">
    <property type="protein sequence ID" value="MFD0977360.1"/>
    <property type="molecule type" value="Genomic_DNA"/>
</dbReference>
<accession>A0ABW3IIK4</accession>
<reference evidence="4" key="1">
    <citation type="journal article" date="2019" name="Int. J. Syst. Evol. Microbiol.">
        <title>The Global Catalogue of Microorganisms (GCM) 10K type strain sequencing project: providing services to taxonomists for standard genome sequencing and annotation.</title>
        <authorList>
            <consortium name="The Broad Institute Genomics Platform"/>
            <consortium name="The Broad Institute Genome Sequencing Center for Infectious Disease"/>
            <person name="Wu L."/>
            <person name="Ma J."/>
        </authorList>
    </citation>
    <scope>NUCLEOTIDE SEQUENCE [LARGE SCALE GENOMIC DNA]</scope>
    <source>
        <strain evidence="4">CCUG 60898</strain>
    </source>
</reference>
<evidence type="ECO:0000313" key="4">
    <source>
        <dbReference type="Proteomes" id="UP001597100"/>
    </source>
</evidence>
<sequence>MKKTKLFLMTLIVAAGFVSCSDDDDSNNPEGTAQVAVKLTDAPGDYQEVNVEVIDVMIKTDAEGEAVAGDAEAETEEEGWVSLGVEPQTINLLELTGGNTLFLGETELAAGNLQEMRLILGDNNNIVVGGQTLVLDTPSAQQSGLKLKVDQELVADTYYSFILDFDVDQSVVAQGNGGYSLKPVLRLAVEEDAGSIAGTVTPSTDQVVVKAESADVTTTAYVNAEGRFQLHGLKPGTYLVTVTPSEASGLEVKTINNVEVKQGEVTELEPVLLDTTEETSTGE</sequence>
<dbReference type="Pfam" id="PF14321">
    <property type="entry name" value="DUF4382"/>
    <property type="match status" value="1"/>
</dbReference>
<evidence type="ECO:0000256" key="1">
    <source>
        <dbReference type="SAM" id="SignalP"/>
    </source>
</evidence>
<comment type="caution">
    <text evidence="3">The sequence shown here is derived from an EMBL/GenBank/DDBJ whole genome shotgun (WGS) entry which is preliminary data.</text>
</comment>
<dbReference type="SUPFAM" id="SSF49452">
    <property type="entry name" value="Starch-binding domain-like"/>
    <property type="match status" value="1"/>
</dbReference>
<dbReference type="InterPro" id="IPR025491">
    <property type="entry name" value="DUF4382"/>
</dbReference>
<name>A0ABW3IIK4_9FLAO</name>
<evidence type="ECO:0000313" key="3">
    <source>
        <dbReference type="EMBL" id="MFD0977360.1"/>
    </source>
</evidence>
<organism evidence="3 4">
    <name type="scientific">Salinimicrobium gaetbulicola</name>
    <dbReference type="NCBI Taxonomy" id="999702"/>
    <lineage>
        <taxon>Bacteria</taxon>
        <taxon>Pseudomonadati</taxon>
        <taxon>Bacteroidota</taxon>
        <taxon>Flavobacteriia</taxon>
        <taxon>Flavobacteriales</taxon>
        <taxon>Flavobacteriaceae</taxon>
        <taxon>Salinimicrobium</taxon>
    </lineage>
</organism>
<feature type="signal peptide" evidence="1">
    <location>
        <begin position="1"/>
        <end position="20"/>
    </location>
</feature>
<dbReference type="PROSITE" id="PS51257">
    <property type="entry name" value="PROKAR_LIPOPROTEIN"/>
    <property type="match status" value="1"/>
</dbReference>
<dbReference type="Gene3D" id="2.60.40.1120">
    <property type="entry name" value="Carboxypeptidase-like, regulatory domain"/>
    <property type="match status" value="1"/>
</dbReference>
<dbReference type="InterPro" id="IPR013784">
    <property type="entry name" value="Carb-bd-like_fold"/>
</dbReference>
<proteinExistence type="predicted"/>
<dbReference type="RefSeq" id="WP_380739579.1">
    <property type="nucleotide sequence ID" value="NZ_JBHTJP010000035.1"/>
</dbReference>
<protein>
    <submittedName>
        <fullName evidence="3">DUF4382 domain-containing protein</fullName>
    </submittedName>
</protein>
<evidence type="ECO:0000259" key="2">
    <source>
        <dbReference type="Pfam" id="PF14321"/>
    </source>
</evidence>
<keyword evidence="4" id="KW-1185">Reference proteome</keyword>
<gene>
    <name evidence="3" type="ORF">ACFQ1G_11205</name>
</gene>